<accession>A0A7N0REA7</accession>
<dbReference type="Gramene" id="Kaladp0008s0852.1.v1.1">
    <property type="protein sequence ID" value="Kaladp0008s0852.1.v1.1"/>
    <property type="gene ID" value="Kaladp0008s0852.v1.1"/>
</dbReference>
<dbReference type="PANTHER" id="PTHR34053">
    <property type="entry name" value="PROTEIN ULTRAPETALA 1"/>
    <property type="match status" value="1"/>
</dbReference>
<dbReference type="Proteomes" id="UP000594263">
    <property type="component" value="Unplaced"/>
</dbReference>
<dbReference type="Pfam" id="PF23293">
    <property type="entry name" value="zf_ULT1"/>
    <property type="match status" value="1"/>
</dbReference>
<evidence type="ECO:0000313" key="3">
    <source>
        <dbReference type="EnsemblPlants" id="Kaladp0008s0852.1.v1.1"/>
    </source>
</evidence>
<name>A0A7N0REA7_KALFE</name>
<dbReference type="PANTHER" id="PTHR34053:SF2">
    <property type="entry name" value="SAND DOMAIN-CONTAINING PROTEIN"/>
    <property type="match status" value="1"/>
</dbReference>
<evidence type="ECO:0000259" key="1">
    <source>
        <dbReference type="Pfam" id="PF23292"/>
    </source>
</evidence>
<evidence type="ECO:0000313" key="4">
    <source>
        <dbReference type="Proteomes" id="UP000594263"/>
    </source>
</evidence>
<protein>
    <submittedName>
        <fullName evidence="3">Uncharacterized protein</fullName>
    </submittedName>
</protein>
<dbReference type="InterPro" id="IPR057012">
    <property type="entry name" value="ULT1/2_Znf"/>
</dbReference>
<organism evidence="3 4">
    <name type="scientific">Kalanchoe fedtschenkoi</name>
    <name type="common">Lavender scallops</name>
    <name type="synonym">South American air plant</name>
    <dbReference type="NCBI Taxonomy" id="63787"/>
    <lineage>
        <taxon>Eukaryota</taxon>
        <taxon>Viridiplantae</taxon>
        <taxon>Streptophyta</taxon>
        <taxon>Embryophyta</taxon>
        <taxon>Tracheophyta</taxon>
        <taxon>Spermatophyta</taxon>
        <taxon>Magnoliopsida</taxon>
        <taxon>eudicotyledons</taxon>
        <taxon>Gunneridae</taxon>
        <taxon>Pentapetalae</taxon>
        <taxon>Saxifragales</taxon>
        <taxon>Crassulaceae</taxon>
        <taxon>Kalanchoe</taxon>
    </lineage>
</organism>
<sequence>MNHGDYSGKLRIFKDGRLLVDCECAPSCDIVDATPGQFVSHAGAKRGPGEWPRMIWVHEREGPRISIERTPFMRYFRHAGMKVEKRQRDKFHKDEFLKCSACGKERRFKLTSLVRCRAYHDAMLMEKTWTCAMHPFIKMDCDTEAERASRMLARGCPAKGTCRGCPLCTCTGCLMCRYPDCGCQECDEYIRNVGSADMSGRYHRV</sequence>
<dbReference type="InterPro" id="IPR020533">
    <property type="entry name" value="Developmental_reg_ULTRAPETALA"/>
</dbReference>
<feature type="domain" description="ULTRAPETALA1/2 SAND" evidence="1">
    <location>
        <begin position="2"/>
        <end position="76"/>
    </location>
</feature>
<dbReference type="GO" id="GO:0005829">
    <property type="term" value="C:cytosol"/>
    <property type="evidence" value="ECO:0007669"/>
    <property type="project" value="TreeGrafter"/>
</dbReference>
<feature type="domain" description="ULTRAPETALA1/2 zinc finger" evidence="2">
    <location>
        <begin position="92"/>
        <end position="190"/>
    </location>
</feature>
<reference evidence="3" key="1">
    <citation type="submission" date="2021-01" db="UniProtKB">
        <authorList>
            <consortium name="EnsemblPlants"/>
        </authorList>
    </citation>
    <scope>IDENTIFICATION</scope>
</reference>
<dbReference type="Pfam" id="PF23292">
    <property type="entry name" value="SAND_ULT1"/>
    <property type="match status" value="1"/>
</dbReference>
<keyword evidence="4" id="KW-1185">Reference proteome</keyword>
<dbReference type="AlphaFoldDB" id="A0A7N0REA7"/>
<evidence type="ECO:0000259" key="2">
    <source>
        <dbReference type="Pfam" id="PF23293"/>
    </source>
</evidence>
<dbReference type="OMA" id="DCECAPS"/>
<dbReference type="InterPro" id="IPR057011">
    <property type="entry name" value="ULT1/2_SAND"/>
</dbReference>
<proteinExistence type="predicted"/>
<dbReference type="EnsemblPlants" id="Kaladp0008s0852.1.v1.1">
    <property type="protein sequence ID" value="Kaladp0008s0852.1.v1.1"/>
    <property type="gene ID" value="Kaladp0008s0852.v1.1"/>
</dbReference>
<dbReference type="GO" id="GO:0005634">
    <property type="term" value="C:nucleus"/>
    <property type="evidence" value="ECO:0007669"/>
    <property type="project" value="TreeGrafter"/>
</dbReference>